<evidence type="ECO:0000259" key="2">
    <source>
        <dbReference type="SMART" id="SM00460"/>
    </source>
</evidence>
<organism evidence="3 5">
    <name type="scientific">Nitrosomonas communis</name>
    <dbReference type="NCBI Taxonomy" id="44574"/>
    <lineage>
        <taxon>Bacteria</taxon>
        <taxon>Pseudomonadati</taxon>
        <taxon>Pseudomonadota</taxon>
        <taxon>Betaproteobacteria</taxon>
        <taxon>Nitrosomonadales</taxon>
        <taxon>Nitrosomonadaceae</taxon>
        <taxon>Nitrosomonas</taxon>
    </lineage>
</organism>
<reference evidence="4 6" key="3">
    <citation type="submission" date="2019-07" db="EMBL/GenBank/DDBJ databases">
        <title>Active sludge and wastewater microbial communities from Klosterneuburg, Austria.</title>
        <authorList>
            <person name="Wagner M."/>
        </authorList>
    </citation>
    <scope>NUCLEOTIDE SEQUENCE [LARGE SCALE GENOMIC DNA]</scope>
    <source>
        <strain evidence="4 6">Nm2</strain>
    </source>
</reference>
<proteinExistence type="predicted"/>
<evidence type="ECO:0000313" key="4">
    <source>
        <dbReference type="EMBL" id="TYP87368.1"/>
    </source>
</evidence>
<evidence type="ECO:0000256" key="1">
    <source>
        <dbReference type="SAM" id="SignalP"/>
    </source>
</evidence>
<dbReference type="RefSeq" id="WP_046851277.1">
    <property type="nucleotide sequence ID" value="NZ_CP011451.1"/>
</dbReference>
<keyword evidence="5" id="KW-1185">Reference proteome</keyword>
<name>A0A0F7KK73_9PROT</name>
<feature type="domain" description="Transglutaminase-like" evidence="2">
    <location>
        <begin position="201"/>
        <end position="274"/>
    </location>
</feature>
<evidence type="ECO:0000313" key="6">
    <source>
        <dbReference type="Proteomes" id="UP000324176"/>
    </source>
</evidence>
<dbReference type="OrthoDB" id="9804872at2"/>
<reference evidence="5" key="1">
    <citation type="submission" date="2015-05" db="EMBL/GenBank/DDBJ databases">
        <title>Draft genome of Nitrosomonas communis strain Nm2.</title>
        <authorList>
            <person name="Kozlowski J.A."/>
            <person name="Kits K.D."/>
            <person name="Stein L.Y."/>
        </authorList>
    </citation>
    <scope>NUCLEOTIDE SEQUENCE [LARGE SCALE GENOMIC DNA]</scope>
    <source>
        <strain evidence="5">Nm2</strain>
    </source>
</reference>
<dbReference type="PANTHER" id="PTHR38339">
    <property type="entry name" value="TRANSGLUTAMINASE DOMAIN PROTEIN"/>
    <property type="match status" value="1"/>
</dbReference>
<dbReference type="AlphaFoldDB" id="A0A0F7KK73"/>
<dbReference type="Proteomes" id="UP000324176">
    <property type="component" value="Unassembled WGS sequence"/>
</dbReference>
<keyword evidence="1" id="KW-0732">Signal</keyword>
<gene>
    <name evidence="3" type="ORF">AAW31_17860</name>
    <name evidence="4" type="ORF">BCL69_102525</name>
</gene>
<dbReference type="InterPro" id="IPR038765">
    <property type="entry name" value="Papain-like_cys_pep_sf"/>
</dbReference>
<dbReference type="KEGG" id="nco:AAW31_17860"/>
<reference evidence="3 5" key="2">
    <citation type="journal article" date="2016" name="Genome Announc.">
        <title>Genome Sequence of Nitrosomonas communis Strain Nm2, a Mesophilic Ammonia-Oxidizing Bacterium Isolated from Mediterranean Soil.</title>
        <authorList>
            <person name="Kozlowski J.A."/>
            <person name="Kits K.D."/>
            <person name="Stein L.Y."/>
        </authorList>
    </citation>
    <scope>NUCLEOTIDE SEQUENCE [LARGE SCALE GENOMIC DNA]</scope>
    <source>
        <strain evidence="3 5">Nm2</strain>
    </source>
</reference>
<dbReference type="SUPFAM" id="SSF54001">
    <property type="entry name" value="Cysteine proteinases"/>
    <property type="match status" value="1"/>
</dbReference>
<dbReference type="Proteomes" id="UP000034156">
    <property type="component" value="Chromosome"/>
</dbReference>
<dbReference type="EMBL" id="VNHT01000025">
    <property type="protein sequence ID" value="TYP87368.1"/>
    <property type="molecule type" value="Genomic_DNA"/>
</dbReference>
<feature type="chain" id="PRO_5033222221" evidence="1">
    <location>
        <begin position="28"/>
        <end position="365"/>
    </location>
</feature>
<dbReference type="PATRIC" id="fig|44574.3.peg.4294"/>
<evidence type="ECO:0000313" key="5">
    <source>
        <dbReference type="Proteomes" id="UP000034156"/>
    </source>
</evidence>
<dbReference type="EMBL" id="CP011451">
    <property type="protein sequence ID" value="AKH39257.1"/>
    <property type="molecule type" value="Genomic_DNA"/>
</dbReference>
<sequence>MKRRDFIKLIGASITLLPITPSTFAQTASSSKWRSYRLSYQVTLPSTGKHARLWLPLPDTNDTPYQFTQGSVWNGNAKSAKFYTLPQTDFPAFYAEWSGDGERLVTVSSIVKTAQRQIDLQHYNAPAKAIIPDNIKRFLQSTQQIPLDGIVHQTASAITKESKNSSPLQKARLIYNWVIDNAAHDQSVRGRGKGDIKQMLANGNLKGKCADINGLFVGLARASGIPARQQFGIRMDESALNKNLGKFGDISTAQHCHAEFYLAGPGWVPVDPAGVCEVIALDNLPRNHEQTTALREKLFGTWEMNWVAFNHGENITLGQNSKAGKVPFFLYPHAEIDGKQLDNLDPQTFSYKIVSAALIGTGAKL</sequence>
<dbReference type="Pfam" id="PF01841">
    <property type="entry name" value="Transglut_core"/>
    <property type="match status" value="1"/>
</dbReference>
<dbReference type="SMART" id="SM00460">
    <property type="entry name" value="TGc"/>
    <property type="match status" value="1"/>
</dbReference>
<dbReference type="InterPro" id="IPR002931">
    <property type="entry name" value="Transglutaminase-like"/>
</dbReference>
<accession>A0A0F7KK73</accession>
<evidence type="ECO:0000313" key="3">
    <source>
        <dbReference type="EMBL" id="AKH39257.1"/>
    </source>
</evidence>
<dbReference type="Gene3D" id="3.10.620.30">
    <property type="match status" value="1"/>
</dbReference>
<feature type="signal peptide" evidence="1">
    <location>
        <begin position="1"/>
        <end position="27"/>
    </location>
</feature>
<dbReference type="PANTHER" id="PTHR38339:SF1">
    <property type="entry name" value="TRANSGLUTAMINASE-LIKE DOMAIN-CONTAINING PROTEIN"/>
    <property type="match status" value="1"/>
</dbReference>
<protein>
    <submittedName>
        <fullName evidence="3 4">Transglutaminase</fullName>
    </submittedName>
</protein>